<feature type="domain" description="CBS" evidence="4">
    <location>
        <begin position="7"/>
        <end position="63"/>
    </location>
</feature>
<dbReference type="SUPFAM" id="SSF54631">
    <property type="entry name" value="CBS-domain pair"/>
    <property type="match status" value="1"/>
</dbReference>
<dbReference type="InterPro" id="IPR000644">
    <property type="entry name" value="CBS_dom"/>
</dbReference>
<dbReference type="RefSeq" id="WP_163994531.1">
    <property type="nucleotide sequence ID" value="NZ_WUEY01000040.1"/>
</dbReference>
<evidence type="ECO:0000259" key="3">
    <source>
        <dbReference type="PROSITE" id="PS50914"/>
    </source>
</evidence>
<dbReference type="AlphaFoldDB" id="A0A6L9UL03"/>
<proteinExistence type="predicted"/>
<dbReference type="PANTHER" id="PTHR43080:SF26">
    <property type="entry name" value="REGULATORY PROTEIN"/>
    <property type="match status" value="1"/>
</dbReference>
<feature type="domain" description="BON" evidence="3">
    <location>
        <begin position="156"/>
        <end position="222"/>
    </location>
</feature>
<protein>
    <submittedName>
        <fullName evidence="5">CBS domain-containing protein</fullName>
    </submittedName>
</protein>
<organism evidence="5 6">
    <name type="scientific">Rhizobium lusitanum</name>
    <dbReference type="NCBI Taxonomy" id="293958"/>
    <lineage>
        <taxon>Bacteria</taxon>
        <taxon>Pseudomonadati</taxon>
        <taxon>Pseudomonadota</taxon>
        <taxon>Alphaproteobacteria</taxon>
        <taxon>Hyphomicrobiales</taxon>
        <taxon>Rhizobiaceae</taxon>
        <taxon>Rhizobium/Agrobacterium group</taxon>
        <taxon>Rhizobium</taxon>
    </lineage>
</organism>
<dbReference type="Gene3D" id="3.10.580.10">
    <property type="entry name" value="CBS-domain"/>
    <property type="match status" value="1"/>
</dbReference>
<dbReference type="PIRSF" id="PIRSF036990">
    <property type="entry name" value="UCP036990_CBS_BON"/>
    <property type="match status" value="1"/>
</dbReference>
<dbReference type="PROSITE" id="PS51371">
    <property type="entry name" value="CBS"/>
    <property type="match status" value="2"/>
</dbReference>
<dbReference type="InterPro" id="IPR046342">
    <property type="entry name" value="CBS_dom_sf"/>
</dbReference>
<evidence type="ECO:0000259" key="4">
    <source>
        <dbReference type="PROSITE" id="PS51371"/>
    </source>
</evidence>
<dbReference type="PROSITE" id="PS50914">
    <property type="entry name" value="BON"/>
    <property type="match status" value="1"/>
</dbReference>
<feature type="domain" description="CBS" evidence="4">
    <location>
        <begin position="94"/>
        <end position="150"/>
    </location>
</feature>
<dbReference type="InterPro" id="IPR017080">
    <property type="entry name" value="UCP036990_CBS_BON"/>
</dbReference>
<dbReference type="InterPro" id="IPR051257">
    <property type="entry name" value="Diverse_CBS-Domain"/>
</dbReference>
<dbReference type="PANTHER" id="PTHR43080">
    <property type="entry name" value="CBS DOMAIN-CONTAINING PROTEIN CBSX3, MITOCHONDRIAL"/>
    <property type="match status" value="1"/>
</dbReference>
<dbReference type="SMART" id="SM00116">
    <property type="entry name" value="CBS"/>
    <property type="match status" value="2"/>
</dbReference>
<dbReference type="Pfam" id="PF00571">
    <property type="entry name" value="CBS"/>
    <property type="match status" value="2"/>
</dbReference>
<dbReference type="Gene3D" id="3.30.1340.30">
    <property type="match status" value="1"/>
</dbReference>
<comment type="caution">
    <text evidence="5">The sequence shown here is derived from an EMBL/GenBank/DDBJ whole genome shotgun (WGS) entry which is preliminary data.</text>
</comment>
<dbReference type="CDD" id="cd04586">
    <property type="entry name" value="CBS_pair_BON_assoc"/>
    <property type="match status" value="1"/>
</dbReference>
<evidence type="ECO:0000313" key="6">
    <source>
        <dbReference type="Proteomes" id="UP000483035"/>
    </source>
</evidence>
<reference evidence="5 6" key="1">
    <citation type="submission" date="2019-12" db="EMBL/GenBank/DDBJ databases">
        <title>Rhizobium genotypes associated with high levels of biological nitrogen fixation by grain legumes in a temperate-maritime cropping system.</title>
        <authorList>
            <person name="Maluk M."/>
            <person name="Francesc Ferrando Molina F."/>
            <person name="Lopez Del Egido L."/>
            <person name="Lafos M."/>
            <person name="Langarica-Fuentes A."/>
            <person name="Gebre Yohannes G."/>
            <person name="Young M.W."/>
            <person name="Martin P."/>
            <person name="Gantlett R."/>
            <person name="Kenicer G."/>
            <person name="Hawes C."/>
            <person name="Begg G.S."/>
            <person name="Quilliam R.S."/>
            <person name="Squire G.R."/>
            <person name="Poole P.S."/>
            <person name="Young P.W."/>
            <person name="Iannetta P.M."/>
            <person name="James E.K."/>
        </authorList>
    </citation>
    <scope>NUCLEOTIDE SEQUENCE [LARGE SCALE GENOMIC DNA]</scope>
    <source>
        <strain evidence="5 6">JHI1118</strain>
    </source>
</reference>
<gene>
    <name evidence="5" type="ORF">GR212_35380</name>
</gene>
<dbReference type="InterPro" id="IPR007055">
    <property type="entry name" value="BON_dom"/>
</dbReference>
<dbReference type="Proteomes" id="UP000483035">
    <property type="component" value="Unassembled WGS sequence"/>
</dbReference>
<dbReference type="Pfam" id="PF04972">
    <property type="entry name" value="BON"/>
    <property type="match status" value="1"/>
</dbReference>
<sequence>MRVAEIMTSPVVGIEPSASVTDAAKLMLGSHFSGLPVVTSDKRLVGVVTEGDFLRRGELGTTQKRPRWLEIIVGSGKKAEEYVQTHGRKVEEVMSPEPVTISSEASLEELVELMTARKIKRVLVVHEGKLVGIVARSDLMRAMLRALPASASVANDDERIRQAIVDELAKQDWSGTIRVKVAHGIAELSGAIFDERARQAARVAAENVEGVKGVTDQLAWIEPLSGMYILPETKGQA</sequence>
<evidence type="ECO:0000256" key="2">
    <source>
        <dbReference type="PROSITE-ProRule" id="PRU00703"/>
    </source>
</evidence>
<keyword evidence="1 2" id="KW-0129">CBS domain</keyword>
<dbReference type="EMBL" id="WUEY01000040">
    <property type="protein sequence ID" value="NEI74826.1"/>
    <property type="molecule type" value="Genomic_DNA"/>
</dbReference>
<evidence type="ECO:0000313" key="5">
    <source>
        <dbReference type="EMBL" id="NEI74826.1"/>
    </source>
</evidence>
<name>A0A6L9UL03_9HYPH</name>
<evidence type="ECO:0000256" key="1">
    <source>
        <dbReference type="ARBA" id="ARBA00023122"/>
    </source>
</evidence>
<accession>A0A6L9UL03</accession>